<comment type="caution">
    <text evidence="2">The sequence shown here is derived from an EMBL/GenBank/DDBJ whole genome shotgun (WGS) entry which is preliminary data.</text>
</comment>
<evidence type="ECO:0000313" key="2">
    <source>
        <dbReference type="EMBL" id="KAF1849027.1"/>
    </source>
</evidence>
<evidence type="ECO:0000313" key="3">
    <source>
        <dbReference type="Proteomes" id="UP000800039"/>
    </source>
</evidence>
<proteinExistence type="predicted"/>
<dbReference type="RefSeq" id="XP_040791590.1">
    <property type="nucleotide sequence ID" value="XM_040937733.1"/>
</dbReference>
<accession>A0A9P4GPN3</accession>
<evidence type="ECO:0000256" key="1">
    <source>
        <dbReference type="SAM" id="MobiDB-lite"/>
    </source>
</evidence>
<organism evidence="2 3">
    <name type="scientific">Cucurbitaria berberidis CBS 394.84</name>
    <dbReference type="NCBI Taxonomy" id="1168544"/>
    <lineage>
        <taxon>Eukaryota</taxon>
        <taxon>Fungi</taxon>
        <taxon>Dikarya</taxon>
        <taxon>Ascomycota</taxon>
        <taxon>Pezizomycotina</taxon>
        <taxon>Dothideomycetes</taxon>
        <taxon>Pleosporomycetidae</taxon>
        <taxon>Pleosporales</taxon>
        <taxon>Pleosporineae</taxon>
        <taxon>Cucurbitariaceae</taxon>
        <taxon>Cucurbitaria</taxon>
    </lineage>
</organism>
<sequence>MPFRDGSWEDFQRDCALFPAYTDYIFGPDLRPEVTNEPGLHPMLFPPQPHAPIRYTNSFPSRTRTYSGTQGFMQPRNGAKGPQSRSGEDMAYIGLGREDSGSSITGMDLRSHIGSSISDLIPPQSVRPVSVAEMTSRRMLNASQRRPLAVSLATLDSSKPFPRNFLRQAQVENGPNPWSGPAGRAPDPSLVRSSSATDVDEQLAQMAARRGPMLSPSASPSPLLSYPARLPQHQSHQVSLAASNPLPSAHTHLQAQATQNSTLQIPLVQPDDLVSNPRYFFVAYENRRKLNEQIIGRWDIVDSQSSTELRAQAMMEIEHVSQSLYNATRKYEEEVRQNMELKRQVRASAEQHGYMQPPSESLLQSPNFHTAPQLGSRQQSPIPAQQLSPHSPKESLLPPQQPPRQISQELRIKIDAVFPTLWRCLQVVNALPPGSPPFPLDLVAEKQQAHHWLSSFKAKLPLEGHQYVEQVVMRMWKAKAEGRDVLEEIGK</sequence>
<protein>
    <submittedName>
        <fullName evidence="2">Uncharacterized protein</fullName>
    </submittedName>
</protein>
<feature type="region of interest" description="Disordered" evidence="1">
    <location>
        <begin position="67"/>
        <end position="86"/>
    </location>
</feature>
<feature type="compositionally biased region" description="Polar residues" evidence="1">
    <location>
        <begin position="358"/>
        <end position="389"/>
    </location>
</feature>
<dbReference type="GeneID" id="63854983"/>
<reference evidence="2" key="1">
    <citation type="submission" date="2020-01" db="EMBL/GenBank/DDBJ databases">
        <authorList>
            <consortium name="DOE Joint Genome Institute"/>
            <person name="Haridas S."/>
            <person name="Albert R."/>
            <person name="Binder M."/>
            <person name="Bloem J."/>
            <person name="Labutti K."/>
            <person name="Salamov A."/>
            <person name="Andreopoulos B."/>
            <person name="Baker S.E."/>
            <person name="Barry K."/>
            <person name="Bills G."/>
            <person name="Bluhm B.H."/>
            <person name="Cannon C."/>
            <person name="Castanera R."/>
            <person name="Culley D.E."/>
            <person name="Daum C."/>
            <person name="Ezra D."/>
            <person name="Gonzalez J.B."/>
            <person name="Henrissat B."/>
            <person name="Kuo A."/>
            <person name="Liang C."/>
            <person name="Lipzen A."/>
            <person name="Lutzoni F."/>
            <person name="Magnuson J."/>
            <person name="Mondo S."/>
            <person name="Nolan M."/>
            <person name="Ohm R."/>
            <person name="Pangilinan J."/>
            <person name="Park H.-J."/>
            <person name="Ramirez L."/>
            <person name="Alfaro M."/>
            <person name="Sun H."/>
            <person name="Tritt A."/>
            <person name="Yoshinaga Y."/>
            <person name="Zwiers L.-H."/>
            <person name="Turgeon B.G."/>
            <person name="Goodwin S.B."/>
            <person name="Spatafora J.W."/>
            <person name="Crous P.W."/>
            <person name="Grigoriev I.V."/>
        </authorList>
    </citation>
    <scope>NUCLEOTIDE SEQUENCE</scope>
    <source>
        <strain evidence="2">CBS 394.84</strain>
    </source>
</reference>
<feature type="region of interest" description="Disordered" evidence="1">
    <location>
        <begin position="345"/>
        <end position="404"/>
    </location>
</feature>
<gene>
    <name evidence="2" type="ORF">K460DRAFT_415467</name>
</gene>
<keyword evidence="3" id="KW-1185">Reference proteome</keyword>
<dbReference type="AlphaFoldDB" id="A0A9P4GPN3"/>
<dbReference type="Proteomes" id="UP000800039">
    <property type="component" value="Unassembled WGS sequence"/>
</dbReference>
<dbReference type="EMBL" id="ML976615">
    <property type="protein sequence ID" value="KAF1849027.1"/>
    <property type="molecule type" value="Genomic_DNA"/>
</dbReference>
<name>A0A9P4GPN3_9PLEO</name>
<dbReference type="OrthoDB" id="3784793at2759"/>
<feature type="region of interest" description="Disordered" evidence="1">
    <location>
        <begin position="171"/>
        <end position="198"/>
    </location>
</feature>